<dbReference type="SUPFAM" id="SSF48208">
    <property type="entry name" value="Six-hairpin glycosidases"/>
    <property type="match status" value="1"/>
</dbReference>
<keyword evidence="4" id="KW-0732">Signal</keyword>
<evidence type="ECO:0000256" key="1">
    <source>
        <dbReference type="ARBA" id="ARBA00010833"/>
    </source>
</evidence>
<reference evidence="6" key="1">
    <citation type="submission" date="2022-03" db="EMBL/GenBank/DDBJ databases">
        <title>Description of Abyssus ytuae gen. nov., sp. nov., a novel member of the family Flavobacteriaceae isolated from the sediment of Mariana Trench.</title>
        <authorList>
            <person name="Zhang J."/>
            <person name="Xu X."/>
        </authorList>
    </citation>
    <scope>NUCLEOTIDE SEQUENCE</scope>
    <source>
        <strain evidence="6">MT3330</strain>
    </source>
</reference>
<feature type="signal peptide" evidence="4">
    <location>
        <begin position="1"/>
        <end position="21"/>
    </location>
</feature>
<feature type="domain" description="Mannosylglycerate hydrolase MGH1-like glycoside hydrolase" evidence="5">
    <location>
        <begin position="194"/>
        <end position="392"/>
    </location>
</feature>
<sequence length="497" mass="58515">MKIFNLIILILLSLFASNVNAQKTPFNKDLIPQPVFEEKPELVDLYWKAWELAYNHIREQEGIFQSPYMDEALWDDTIWIWDTEFMVLFCKYAPELFPGIESLNNFYESILNSKSSSLKIQHPDNPPFFAWVESDYYNFTNDKSHLITLIKENQFLQRHYDWFESLKPGMKLHFNHAGILLEKKEKGYKWGGIQSGMDNTPRGRKKQHQILWVDALAQQALSALYISRLAELIKDKKTALLFKKEYTKKRKLLNKYYWDKTDGFYYDILETDTSFVKVRTPASYWVMLAEVPDKAQAKKLLEYANDPMEFGGKYPWPTVSRRDKDFNDKYGDYWKGSIWVPTAYMATKALEKYGFYDVADKNAYNLLLLMSETYQTYQPATIWECYNPSKPEPSQRVYGSNLEVVRPDFCGWSALAPISMFIENVLGFHYVNAQTKTVEWRKYRKGTYGIKNLRFGDVRTDIMAYNTHIEVVSNAEYILKINNVKHKIKEGIQHIKL</sequence>
<evidence type="ECO:0000313" key="7">
    <source>
        <dbReference type="Proteomes" id="UP000831290"/>
    </source>
</evidence>
<dbReference type="InterPro" id="IPR008928">
    <property type="entry name" value="6-hairpin_glycosidase_sf"/>
</dbReference>
<keyword evidence="2" id="KW-0378">Hydrolase</keyword>
<dbReference type="PANTHER" id="PTHR10412:SF11">
    <property type="entry name" value="MANNOSYL-OLIGOSACCHARIDE GLUCOSIDASE"/>
    <property type="match status" value="1"/>
</dbReference>
<evidence type="ECO:0000259" key="5">
    <source>
        <dbReference type="Pfam" id="PF22422"/>
    </source>
</evidence>
<dbReference type="RefSeq" id="WP_255844695.1">
    <property type="nucleotide sequence ID" value="NZ_CP094358.1"/>
</dbReference>
<evidence type="ECO:0000256" key="4">
    <source>
        <dbReference type="SAM" id="SignalP"/>
    </source>
</evidence>
<dbReference type="InterPro" id="IPR004888">
    <property type="entry name" value="Glycoside_hydrolase_63"/>
</dbReference>
<dbReference type="EMBL" id="CP094358">
    <property type="protein sequence ID" value="UOB18459.1"/>
    <property type="molecule type" value="Genomic_DNA"/>
</dbReference>
<dbReference type="Pfam" id="PF22422">
    <property type="entry name" value="MGH1-like_GH"/>
    <property type="match status" value="1"/>
</dbReference>
<dbReference type="Gene3D" id="1.50.10.10">
    <property type="match status" value="1"/>
</dbReference>
<organism evidence="6 7">
    <name type="scientific">Abyssalbus ytuae</name>
    <dbReference type="NCBI Taxonomy" id="2926907"/>
    <lineage>
        <taxon>Bacteria</taxon>
        <taxon>Pseudomonadati</taxon>
        <taxon>Bacteroidota</taxon>
        <taxon>Flavobacteriia</taxon>
        <taxon>Flavobacteriales</taxon>
        <taxon>Flavobacteriaceae</taxon>
        <taxon>Abyssalbus</taxon>
    </lineage>
</organism>
<name>A0A9E7D429_9FLAO</name>
<dbReference type="KEGG" id="fbm:MQE35_04005"/>
<evidence type="ECO:0000256" key="3">
    <source>
        <dbReference type="ARBA" id="ARBA00023295"/>
    </source>
</evidence>
<dbReference type="GO" id="GO:0009311">
    <property type="term" value="P:oligosaccharide metabolic process"/>
    <property type="evidence" value="ECO:0007669"/>
    <property type="project" value="InterPro"/>
</dbReference>
<dbReference type="Proteomes" id="UP000831290">
    <property type="component" value="Chromosome"/>
</dbReference>
<keyword evidence="3" id="KW-0326">Glycosidase</keyword>
<proteinExistence type="inferred from homology"/>
<dbReference type="GO" id="GO:0004573">
    <property type="term" value="F:Glc3Man9GlcNAc2 oligosaccharide glucosidase activity"/>
    <property type="evidence" value="ECO:0007669"/>
    <property type="project" value="InterPro"/>
</dbReference>
<gene>
    <name evidence="6" type="ORF">MQE35_04005</name>
</gene>
<evidence type="ECO:0000313" key="6">
    <source>
        <dbReference type="EMBL" id="UOB18459.1"/>
    </source>
</evidence>
<dbReference type="InterPro" id="IPR054491">
    <property type="entry name" value="MGH1-like_GH"/>
</dbReference>
<dbReference type="AlphaFoldDB" id="A0A9E7D429"/>
<accession>A0A9E7D429</accession>
<dbReference type="PANTHER" id="PTHR10412">
    <property type="entry name" value="MANNOSYL-OLIGOSACCHARIDE GLUCOSIDASE"/>
    <property type="match status" value="1"/>
</dbReference>
<keyword evidence="7" id="KW-1185">Reference proteome</keyword>
<dbReference type="InterPro" id="IPR012341">
    <property type="entry name" value="6hp_glycosidase-like_sf"/>
</dbReference>
<protein>
    <recommendedName>
        <fullName evidence="5">Mannosylglycerate hydrolase MGH1-like glycoside hydrolase domain-containing protein</fullName>
    </recommendedName>
</protein>
<dbReference type="GO" id="GO:0006487">
    <property type="term" value="P:protein N-linked glycosylation"/>
    <property type="evidence" value="ECO:0007669"/>
    <property type="project" value="TreeGrafter"/>
</dbReference>
<comment type="similarity">
    <text evidence="1">Belongs to the glycosyl hydrolase 63 family.</text>
</comment>
<evidence type="ECO:0000256" key="2">
    <source>
        <dbReference type="ARBA" id="ARBA00022801"/>
    </source>
</evidence>
<feature type="chain" id="PRO_5039008600" description="Mannosylglycerate hydrolase MGH1-like glycoside hydrolase domain-containing protein" evidence="4">
    <location>
        <begin position="22"/>
        <end position="497"/>
    </location>
</feature>